<name>A0A0W0Z1T3_9GAMM</name>
<proteinExistence type="predicted"/>
<dbReference type="NCBIfam" id="TIGR03317">
    <property type="entry name" value="ygfZ_signature"/>
    <property type="match status" value="1"/>
</dbReference>
<dbReference type="PANTHER" id="PTHR22602:SF0">
    <property type="entry name" value="TRANSFERASE CAF17, MITOCHONDRIAL-RELATED"/>
    <property type="match status" value="1"/>
</dbReference>
<comment type="caution">
    <text evidence="1">The sequence shown here is derived from an EMBL/GenBank/DDBJ whole genome shotgun (WGS) entry which is preliminary data.</text>
</comment>
<dbReference type="AlphaFoldDB" id="A0A0W0Z1T3"/>
<dbReference type="PATRIC" id="fig|1122169.6.peg.1091"/>
<evidence type="ECO:0000313" key="1">
    <source>
        <dbReference type="EMBL" id="KTD62771.1"/>
    </source>
</evidence>
<dbReference type="SUPFAM" id="SSF103025">
    <property type="entry name" value="Folate-binding domain"/>
    <property type="match status" value="1"/>
</dbReference>
<reference evidence="1 2" key="1">
    <citation type="submission" date="2015-11" db="EMBL/GenBank/DDBJ databases">
        <title>Genomic analysis of 38 Legionella species identifies large and diverse effector repertoires.</title>
        <authorList>
            <person name="Burstein D."/>
            <person name="Amaro F."/>
            <person name="Zusman T."/>
            <person name="Lifshitz Z."/>
            <person name="Cohen O."/>
            <person name="Gilbert J.A."/>
            <person name="Pupko T."/>
            <person name="Shuman H.A."/>
            <person name="Segal G."/>
        </authorList>
    </citation>
    <scope>NUCLEOTIDE SEQUENCE [LARGE SCALE GENOMIC DNA]</scope>
    <source>
        <strain evidence="1 2">ATCC 49655</strain>
    </source>
</reference>
<sequence>MNNAISHLVNTRSLTVFDSTESVSELNKQKNYLFDLSFLTILDVVGDKANEFLQGQLTCDINSVSDIQMIQGAQCNLKGRILSLLDIINWNGFKLVLPKDISEVTLNSLSRTALLSRVSIKENSGLKVLGFYLQNDNDLIPESSYLPKDLYAQCHDTEYCYYHLGQGFYIFIIQADMEQKFCQPFIEQNQMAGSLIWHTLRLIHRQIDIYPESRGMFLPHRLGLQDTPYISFNKGCYKGQEIIARTHYRATLKHELRVYIISSGQKIYSGQKLFRPETDMEVGELVDYSILDEGCYVIAVSILKDAPSSVRLEGQSTLVELETPATYGK</sequence>
<dbReference type="eggNOG" id="COG0354">
    <property type="taxonomic scope" value="Bacteria"/>
</dbReference>
<organism evidence="1 2">
    <name type="scientific">Legionella shakespearei DSM 23087</name>
    <dbReference type="NCBI Taxonomy" id="1122169"/>
    <lineage>
        <taxon>Bacteria</taxon>
        <taxon>Pseudomonadati</taxon>
        <taxon>Pseudomonadota</taxon>
        <taxon>Gammaproteobacteria</taxon>
        <taxon>Legionellales</taxon>
        <taxon>Legionellaceae</taxon>
        <taxon>Legionella</taxon>
    </lineage>
</organism>
<dbReference type="Proteomes" id="UP000054600">
    <property type="component" value="Unassembled WGS sequence"/>
</dbReference>
<evidence type="ECO:0000313" key="2">
    <source>
        <dbReference type="Proteomes" id="UP000054600"/>
    </source>
</evidence>
<dbReference type="PANTHER" id="PTHR22602">
    <property type="entry name" value="TRANSFERASE CAF17, MITOCHONDRIAL-RELATED"/>
    <property type="match status" value="1"/>
</dbReference>
<protein>
    <submittedName>
        <fullName evidence="1">Glycine cleavage T protein</fullName>
    </submittedName>
</protein>
<dbReference type="OrthoDB" id="9796287at2"/>
<dbReference type="InterPro" id="IPR017703">
    <property type="entry name" value="YgfZ/GCV_T_CS"/>
</dbReference>
<gene>
    <name evidence="1" type="ORF">Lsha_0945</name>
</gene>
<dbReference type="Gene3D" id="3.30.70.1630">
    <property type="match status" value="1"/>
</dbReference>
<dbReference type="STRING" id="1122169.Lsha_0945"/>
<dbReference type="InterPro" id="IPR045179">
    <property type="entry name" value="YgfZ/GcvT"/>
</dbReference>
<dbReference type="Gene3D" id="2.40.30.160">
    <property type="match status" value="1"/>
</dbReference>
<dbReference type="Gene3D" id="3.30.70.1400">
    <property type="entry name" value="Aminomethyltransferase beta-barrel domains"/>
    <property type="match status" value="1"/>
</dbReference>
<keyword evidence="2" id="KW-1185">Reference proteome</keyword>
<dbReference type="EMBL" id="LNYW01000030">
    <property type="protein sequence ID" value="KTD62771.1"/>
    <property type="molecule type" value="Genomic_DNA"/>
</dbReference>
<dbReference type="GO" id="GO:0016226">
    <property type="term" value="P:iron-sulfur cluster assembly"/>
    <property type="evidence" value="ECO:0007669"/>
    <property type="project" value="TreeGrafter"/>
</dbReference>
<accession>A0A0W0Z1T3</accession>
<dbReference type="RefSeq" id="WP_018578217.1">
    <property type="nucleotide sequence ID" value="NZ_KB892426.1"/>
</dbReference>